<dbReference type="InterPro" id="IPR045518">
    <property type="entry name" value="2EXR"/>
</dbReference>
<evidence type="ECO:0000313" key="2">
    <source>
        <dbReference type="EMBL" id="KAF4418940.1"/>
    </source>
</evidence>
<dbReference type="AlphaFoldDB" id="A0A8H4NAF2"/>
<evidence type="ECO:0000313" key="3">
    <source>
        <dbReference type="Proteomes" id="UP000536711"/>
    </source>
</evidence>
<keyword evidence="3" id="KW-1185">Reference proteome</keyword>
<comment type="caution">
    <text evidence="2">The sequence shown here is derived from an EMBL/GenBank/DDBJ whole genome shotgun (WGS) entry which is preliminary data.</text>
</comment>
<dbReference type="Pfam" id="PF20150">
    <property type="entry name" value="2EXR"/>
    <property type="match status" value="1"/>
</dbReference>
<sequence>MASFRRFPDLPKELRDIIWDYATQRKLAGVQIFDLRTPEPKNDGGTPNIMTLGARRSRQQLAAPLPSKYFPTLYGSTSTLNVSRYMADIGLWTACKESREVMEKTTQRTKRILERQAKKKHRYFCYVEHVPAILPCSTSQRCLAQPHTDIFLLQPSKIKDIDWSRAARDMRKQFDPRSFRFRINIGIEWNVQWGIKDEDEDFNLLCQAFENISAQGKFIEVSWQYESLERWRHIKPPERKCIYTGEDESSLSLVRDLENIADEEHGRWLSYGPYEEDDAEPFGWEPKLLGWDYL</sequence>
<evidence type="ECO:0000259" key="1">
    <source>
        <dbReference type="Pfam" id="PF20150"/>
    </source>
</evidence>
<dbReference type="OrthoDB" id="3596450at2759"/>
<feature type="domain" description="2EXR" evidence="1">
    <location>
        <begin position="4"/>
        <end position="125"/>
    </location>
</feature>
<dbReference type="PANTHER" id="PTHR35910:SF6">
    <property type="entry name" value="2EXR DOMAIN-CONTAINING PROTEIN"/>
    <property type="match status" value="1"/>
</dbReference>
<dbReference type="EMBL" id="JAADJF010000393">
    <property type="protein sequence ID" value="KAF4418940.1"/>
    <property type="molecule type" value="Genomic_DNA"/>
</dbReference>
<proteinExistence type="predicted"/>
<accession>A0A8H4NAF2</accession>
<reference evidence="2 3" key="1">
    <citation type="submission" date="2020-01" db="EMBL/GenBank/DDBJ databases">
        <title>Identification and distribution of gene clusters putatively required for synthesis of sphingolipid metabolism inhibitors in phylogenetically diverse species of the filamentous fungus Fusarium.</title>
        <authorList>
            <person name="Kim H.-S."/>
            <person name="Busman M."/>
            <person name="Brown D.W."/>
            <person name="Divon H."/>
            <person name="Uhlig S."/>
            <person name="Proctor R.H."/>
        </authorList>
    </citation>
    <scope>NUCLEOTIDE SEQUENCE [LARGE SCALE GENOMIC DNA]</scope>
    <source>
        <strain evidence="2 3">NRRL 13308</strain>
    </source>
</reference>
<dbReference type="Proteomes" id="UP000536711">
    <property type="component" value="Unassembled WGS sequence"/>
</dbReference>
<gene>
    <name evidence="2" type="ORF">FACUT_11661</name>
</gene>
<organism evidence="2 3">
    <name type="scientific">Fusarium acutatum</name>
    <dbReference type="NCBI Taxonomy" id="78861"/>
    <lineage>
        <taxon>Eukaryota</taxon>
        <taxon>Fungi</taxon>
        <taxon>Dikarya</taxon>
        <taxon>Ascomycota</taxon>
        <taxon>Pezizomycotina</taxon>
        <taxon>Sordariomycetes</taxon>
        <taxon>Hypocreomycetidae</taxon>
        <taxon>Hypocreales</taxon>
        <taxon>Nectriaceae</taxon>
        <taxon>Fusarium</taxon>
        <taxon>Fusarium fujikuroi species complex</taxon>
    </lineage>
</organism>
<name>A0A8H4NAF2_9HYPO</name>
<dbReference type="PANTHER" id="PTHR35910">
    <property type="entry name" value="2EXR DOMAIN-CONTAINING PROTEIN"/>
    <property type="match status" value="1"/>
</dbReference>
<protein>
    <recommendedName>
        <fullName evidence="1">2EXR domain-containing protein</fullName>
    </recommendedName>
</protein>